<reference evidence="11 12" key="1">
    <citation type="journal article" date="2014" name="PLoS ONE">
        <title>Global Analysis of Gene Expression Profiles in Physic Nut (Jatropha curcas L.) Seedlings Exposed to Salt Stress.</title>
        <authorList>
            <person name="Zhang L."/>
            <person name="Zhang C."/>
            <person name="Wu P."/>
            <person name="Chen Y."/>
            <person name="Li M."/>
            <person name="Jiang H."/>
            <person name="Wu G."/>
        </authorList>
    </citation>
    <scope>NUCLEOTIDE SEQUENCE [LARGE SCALE GENOMIC DNA]</scope>
    <source>
        <strain evidence="12">cv. GZQX0401</strain>
        <tissue evidence="11">Young leaves</tissue>
    </source>
</reference>
<dbReference type="GO" id="GO:0016020">
    <property type="term" value="C:membrane"/>
    <property type="evidence" value="ECO:0007669"/>
    <property type="project" value="UniProtKB-SubCell"/>
</dbReference>
<evidence type="ECO:0000256" key="4">
    <source>
        <dbReference type="ARBA" id="ARBA00022692"/>
    </source>
</evidence>
<comment type="similarity">
    <text evidence="2">Belongs to the aromatic acid exporter (TC 2.A.85) family.</text>
</comment>
<evidence type="ECO:0000256" key="5">
    <source>
        <dbReference type="ARBA" id="ARBA00022989"/>
    </source>
</evidence>
<organism evidence="11 12">
    <name type="scientific">Jatropha curcas</name>
    <name type="common">Barbados nut</name>
    <dbReference type="NCBI Taxonomy" id="180498"/>
    <lineage>
        <taxon>Eukaryota</taxon>
        <taxon>Viridiplantae</taxon>
        <taxon>Streptophyta</taxon>
        <taxon>Embryophyta</taxon>
        <taxon>Tracheophyta</taxon>
        <taxon>Spermatophyta</taxon>
        <taxon>Magnoliopsida</taxon>
        <taxon>eudicotyledons</taxon>
        <taxon>Gunneridae</taxon>
        <taxon>Pentapetalae</taxon>
        <taxon>rosids</taxon>
        <taxon>fabids</taxon>
        <taxon>Malpighiales</taxon>
        <taxon>Euphorbiaceae</taxon>
        <taxon>Crotonoideae</taxon>
        <taxon>Jatropheae</taxon>
        <taxon>Jatropha</taxon>
    </lineage>
</organism>
<keyword evidence="4 10" id="KW-0812">Transmembrane</keyword>
<evidence type="ECO:0000256" key="7">
    <source>
        <dbReference type="ARBA" id="ARBA00023136"/>
    </source>
</evidence>
<comment type="subcellular location">
    <subcellularLocation>
        <location evidence="1">Membrane</location>
        <topology evidence="1">Multi-pass membrane protein</topology>
    </subcellularLocation>
</comment>
<evidence type="ECO:0000256" key="1">
    <source>
        <dbReference type="ARBA" id="ARBA00004141"/>
    </source>
</evidence>
<feature type="transmembrane region" description="Helical" evidence="10">
    <location>
        <begin position="95"/>
        <end position="115"/>
    </location>
</feature>
<dbReference type="STRING" id="180498.A0A067JR23"/>
<keyword evidence="7 10" id="KW-0472">Membrane</keyword>
<evidence type="ECO:0000313" key="12">
    <source>
        <dbReference type="Proteomes" id="UP000027138"/>
    </source>
</evidence>
<keyword evidence="3" id="KW-0813">Transport</keyword>
<feature type="transmembrane region" description="Helical" evidence="10">
    <location>
        <begin position="206"/>
        <end position="228"/>
    </location>
</feature>
<dbReference type="InterPro" id="IPR020966">
    <property type="entry name" value="ALMT"/>
</dbReference>
<feature type="transmembrane region" description="Helical" evidence="10">
    <location>
        <begin position="173"/>
        <end position="194"/>
    </location>
</feature>
<feature type="transmembrane region" description="Helical" evidence="10">
    <location>
        <begin position="121"/>
        <end position="138"/>
    </location>
</feature>
<evidence type="ECO:0000256" key="6">
    <source>
        <dbReference type="ARBA" id="ARBA00023065"/>
    </source>
</evidence>
<dbReference type="EMBL" id="KK914993">
    <property type="protein sequence ID" value="KDP25238.1"/>
    <property type="molecule type" value="Genomic_DNA"/>
</dbReference>
<keyword evidence="5 10" id="KW-1133">Transmembrane helix</keyword>
<evidence type="ECO:0000256" key="8">
    <source>
        <dbReference type="ARBA" id="ARBA00023303"/>
    </source>
</evidence>
<feature type="compositionally biased region" description="Polar residues" evidence="9">
    <location>
        <begin position="465"/>
        <end position="476"/>
    </location>
</feature>
<evidence type="ECO:0000256" key="10">
    <source>
        <dbReference type="SAM" id="Phobius"/>
    </source>
</evidence>
<gene>
    <name evidence="11" type="ORF">JCGZ_20394</name>
</gene>
<keyword evidence="12" id="KW-1185">Reference proteome</keyword>
<dbReference type="GO" id="GO:0034220">
    <property type="term" value="P:monoatomic ion transmembrane transport"/>
    <property type="evidence" value="ECO:0007669"/>
    <property type="project" value="UniProtKB-KW"/>
</dbReference>
<evidence type="ECO:0008006" key="13">
    <source>
        <dbReference type="Google" id="ProtNLM"/>
    </source>
</evidence>
<dbReference type="Proteomes" id="UP000027138">
    <property type="component" value="Unassembled WGS sequence"/>
</dbReference>
<accession>A0A067JR23</accession>
<evidence type="ECO:0000256" key="3">
    <source>
        <dbReference type="ARBA" id="ARBA00022448"/>
    </source>
</evidence>
<keyword evidence="8" id="KW-0407">Ion channel</keyword>
<feature type="transmembrane region" description="Helical" evidence="10">
    <location>
        <begin position="64"/>
        <end position="83"/>
    </location>
</feature>
<evidence type="ECO:0000313" key="11">
    <source>
        <dbReference type="EMBL" id="KDP25238.1"/>
    </source>
</evidence>
<evidence type="ECO:0000256" key="9">
    <source>
        <dbReference type="SAM" id="MobiDB-lite"/>
    </source>
</evidence>
<dbReference type="AlphaFoldDB" id="A0A067JR23"/>
<dbReference type="Pfam" id="PF11744">
    <property type="entry name" value="ALMT"/>
    <property type="match status" value="2"/>
</dbReference>
<sequence>MAEEKKAANGVEWRISLEHGSSKIMVEESSGPAVRAWLGLKCLVLKVGKFFGKAKEVGVNDPRKVVHCLKVGMALCIVSLFYYMRPLYEGVGGNAMWAIMTVVVVFENTVGATIYKSLNRVLGTSLAGMLAFSVHWLATQSGEKFEPIIVGASIFLLASSATFSRFIPSVKQWFDYGAMIFILTFCLVAVSGYRVDQLFEMAYQRLSTIIIGTSLCIFVSMLICPIWAGQELYTQLTSNMDKLANSLDGCVAEYFNSNDNNKTSDKNLFGYKCVLSSKASEDSMANFARWEPAHGLFSFKHPWKQYPKIGASLRSWACCIEALTSCIDSENQTPEFIKKQLDSVCLRVSSNSSNVIKELSKTIKKMKRSPNIDFFIEEMNSAVEELQEAITSLSSLFSPPESKKPDEVDSEAMDTIPLMEVIPVATFASLLIEVATRTKTIVKEVEELAKLAEFKVAGEDKCKENQPNNRIELQSQAKDEESMKALQRV</sequence>
<keyword evidence="6" id="KW-0406">Ion transport</keyword>
<dbReference type="KEGG" id="jcu:105645616"/>
<dbReference type="GO" id="GO:0015743">
    <property type="term" value="P:malate transport"/>
    <property type="evidence" value="ECO:0007669"/>
    <property type="project" value="InterPro"/>
</dbReference>
<dbReference type="OrthoDB" id="68611at2759"/>
<dbReference type="PANTHER" id="PTHR31086">
    <property type="entry name" value="ALUMINUM-ACTIVATED MALATE TRANSPORTER 10"/>
    <property type="match status" value="1"/>
</dbReference>
<name>A0A067JR23_JATCU</name>
<feature type="region of interest" description="Disordered" evidence="9">
    <location>
        <begin position="462"/>
        <end position="489"/>
    </location>
</feature>
<protein>
    <recommendedName>
        <fullName evidence="13">Aluminum-activated malate transporter</fullName>
    </recommendedName>
</protein>
<proteinExistence type="inferred from homology"/>
<evidence type="ECO:0000256" key="2">
    <source>
        <dbReference type="ARBA" id="ARBA00007079"/>
    </source>
</evidence>